<protein>
    <submittedName>
        <fullName evidence="5">Ribokinase</fullName>
        <ecNumber evidence="5">2.7.1.15</ecNumber>
    </submittedName>
</protein>
<gene>
    <name evidence="5" type="primary">RBK1</name>
    <name evidence="5" type="ORF">OHC33_006779</name>
</gene>
<evidence type="ECO:0000313" key="6">
    <source>
        <dbReference type="Proteomes" id="UP001316803"/>
    </source>
</evidence>
<dbReference type="EC" id="2.7.1.15" evidence="5"/>
<feature type="compositionally biased region" description="Basic and acidic residues" evidence="3">
    <location>
        <begin position="345"/>
        <end position="354"/>
    </location>
</feature>
<comment type="caution">
    <text evidence="5">The sequence shown here is derived from an EMBL/GenBank/DDBJ whole genome shotgun (WGS) entry which is preliminary data.</text>
</comment>
<feature type="domain" description="Carbohydrate kinase PfkB" evidence="4">
    <location>
        <begin position="6"/>
        <end position="329"/>
    </location>
</feature>
<dbReference type="Pfam" id="PF00294">
    <property type="entry name" value="PfkB"/>
    <property type="match status" value="1"/>
</dbReference>
<evidence type="ECO:0000256" key="1">
    <source>
        <dbReference type="ARBA" id="ARBA00022679"/>
    </source>
</evidence>
<sequence length="373" mass="40895">MPRKVLAVIGALSNDTICITREGLAGGSMIKSQKSVKELGGRAATIAVAAYRSCHQKPKDGTAAREDNEDTNAPEIRAIGAVADEVRKKEFVTWLTDNGVNADGVRIKEGSSQDQDEEISIYSAKEGTNMPLGQQGVSQNWTPEDFDDIEKVGGGSKPDLVVVTTELPRPVVQRIIDTASSARVDVVVYSAPAVLLGMRHFEKTTHLICSVGDAAEMLSYSRDEVDQYKWPEMRDDFYESKKVKNVVLKAGHFGSLYRNEDKEGIAFGYMKKKDVIDTYGANSSFVGTYAMTLLESEDLNSWDVEAACGRANKASALTAGTIGYKDAMPWRDQIDEFDSDQVYHDLSDLEEKPETGSLSWNHRRDRSNASGGS</sequence>
<dbReference type="PANTHER" id="PTHR10584:SF166">
    <property type="entry name" value="RIBOKINASE"/>
    <property type="match status" value="1"/>
</dbReference>
<dbReference type="EMBL" id="JAKLMC020000016">
    <property type="protein sequence ID" value="KAK5952306.1"/>
    <property type="molecule type" value="Genomic_DNA"/>
</dbReference>
<evidence type="ECO:0000256" key="3">
    <source>
        <dbReference type="SAM" id="MobiDB-lite"/>
    </source>
</evidence>
<dbReference type="Proteomes" id="UP001316803">
    <property type="component" value="Unassembled WGS sequence"/>
</dbReference>
<dbReference type="AlphaFoldDB" id="A0AAN8ERK7"/>
<dbReference type="InterPro" id="IPR011611">
    <property type="entry name" value="PfkB_dom"/>
</dbReference>
<evidence type="ECO:0000259" key="4">
    <source>
        <dbReference type="Pfam" id="PF00294"/>
    </source>
</evidence>
<keyword evidence="1 5" id="KW-0808">Transferase</keyword>
<keyword evidence="2" id="KW-0418">Kinase</keyword>
<evidence type="ECO:0000313" key="5">
    <source>
        <dbReference type="EMBL" id="KAK5952306.1"/>
    </source>
</evidence>
<dbReference type="InterPro" id="IPR029056">
    <property type="entry name" value="Ribokinase-like"/>
</dbReference>
<feature type="region of interest" description="Disordered" evidence="3">
    <location>
        <begin position="345"/>
        <end position="373"/>
    </location>
</feature>
<name>A0AAN8ERK7_9EURO</name>
<dbReference type="PANTHER" id="PTHR10584">
    <property type="entry name" value="SUGAR KINASE"/>
    <property type="match status" value="1"/>
</dbReference>
<dbReference type="Gene3D" id="3.40.1190.20">
    <property type="match status" value="1"/>
</dbReference>
<reference evidence="5 6" key="1">
    <citation type="submission" date="2022-12" db="EMBL/GenBank/DDBJ databases">
        <title>Genomic features and morphological characterization of a novel Knufia sp. strain isolated from spacecraft assembly facility.</title>
        <authorList>
            <person name="Teixeira M."/>
            <person name="Chander A.M."/>
            <person name="Stajich J.E."/>
            <person name="Venkateswaran K."/>
        </authorList>
    </citation>
    <scope>NUCLEOTIDE SEQUENCE [LARGE SCALE GENOMIC DNA]</scope>
    <source>
        <strain evidence="5 6">FJI-L2-BK-P2</strain>
    </source>
</reference>
<evidence type="ECO:0000256" key="2">
    <source>
        <dbReference type="ARBA" id="ARBA00022777"/>
    </source>
</evidence>
<dbReference type="SUPFAM" id="SSF53613">
    <property type="entry name" value="Ribokinase-like"/>
    <property type="match status" value="1"/>
</dbReference>
<proteinExistence type="predicted"/>
<organism evidence="5 6">
    <name type="scientific">Knufia fluminis</name>
    <dbReference type="NCBI Taxonomy" id="191047"/>
    <lineage>
        <taxon>Eukaryota</taxon>
        <taxon>Fungi</taxon>
        <taxon>Dikarya</taxon>
        <taxon>Ascomycota</taxon>
        <taxon>Pezizomycotina</taxon>
        <taxon>Eurotiomycetes</taxon>
        <taxon>Chaetothyriomycetidae</taxon>
        <taxon>Chaetothyriales</taxon>
        <taxon>Trichomeriaceae</taxon>
        <taxon>Knufia</taxon>
    </lineage>
</organism>
<accession>A0AAN8ERK7</accession>
<keyword evidence="6" id="KW-1185">Reference proteome</keyword>
<dbReference type="GO" id="GO:0004747">
    <property type="term" value="F:ribokinase activity"/>
    <property type="evidence" value="ECO:0007669"/>
    <property type="project" value="UniProtKB-EC"/>
</dbReference>